<dbReference type="AlphaFoldDB" id="A0A084VGV0"/>
<dbReference type="GO" id="GO:0032259">
    <property type="term" value="P:methylation"/>
    <property type="evidence" value="ECO:0007669"/>
    <property type="project" value="UniProtKB-KW"/>
</dbReference>
<keyword evidence="3" id="KW-1185">Reference proteome</keyword>
<dbReference type="Proteomes" id="UP000030765">
    <property type="component" value="Unassembled WGS sequence"/>
</dbReference>
<name>A0A084VGV0_ANOSI</name>
<dbReference type="GO" id="GO:0008168">
    <property type="term" value="F:methyltransferase activity"/>
    <property type="evidence" value="ECO:0007669"/>
    <property type="project" value="UniProtKB-KW"/>
</dbReference>
<evidence type="ECO:0000313" key="3">
    <source>
        <dbReference type="Proteomes" id="UP000030765"/>
    </source>
</evidence>
<protein>
    <submittedName>
        <fullName evidence="1 2">Precorrin-6Y C5,15-methyltransferase</fullName>
    </submittedName>
</protein>
<keyword evidence="1" id="KW-0808">Transferase</keyword>
<accession>A0A084VGV0</accession>
<dbReference type="VEuPathDB" id="VectorBase:ASIS022976"/>
<evidence type="ECO:0000313" key="2">
    <source>
        <dbReference type="EnsemblMetazoa" id="ASIC004412-PA"/>
    </source>
</evidence>
<dbReference type="EMBL" id="KE524840">
    <property type="protein sequence ID" value="KFB37194.1"/>
    <property type="molecule type" value="Genomic_DNA"/>
</dbReference>
<proteinExistence type="predicted"/>
<organism evidence="1">
    <name type="scientific">Anopheles sinensis</name>
    <name type="common">Mosquito</name>
    <dbReference type="NCBI Taxonomy" id="74873"/>
    <lineage>
        <taxon>Eukaryota</taxon>
        <taxon>Metazoa</taxon>
        <taxon>Ecdysozoa</taxon>
        <taxon>Arthropoda</taxon>
        <taxon>Hexapoda</taxon>
        <taxon>Insecta</taxon>
        <taxon>Pterygota</taxon>
        <taxon>Neoptera</taxon>
        <taxon>Endopterygota</taxon>
        <taxon>Diptera</taxon>
        <taxon>Nematocera</taxon>
        <taxon>Culicoidea</taxon>
        <taxon>Culicidae</taxon>
        <taxon>Anophelinae</taxon>
        <taxon>Anopheles</taxon>
    </lineage>
</organism>
<reference evidence="1 3" key="1">
    <citation type="journal article" date="2014" name="BMC Genomics">
        <title>Genome sequence of Anopheles sinensis provides insight into genetics basis of mosquito competence for malaria parasites.</title>
        <authorList>
            <person name="Zhou D."/>
            <person name="Zhang D."/>
            <person name="Ding G."/>
            <person name="Shi L."/>
            <person name="Hou Q."/>
            <person name="Ye Y."/>
            <person name="Xu Y."/>
            <person name="Zhou H."/>
            <person name="Xiong C."/>
            <person name="Li S."/>
            <person name="Yu J."/>
            <person name="Hong S."/>
            <person name="Yu X."/>
            <person name="Zou P."/>
            <person name="Chen C."/>
            <person name="Chang X."/>
            <person name="Wang W."/>
            <person name="Lv Y."/>
            <person name="Sun Y."/>
            <person name="Ma L."/>
            <person name="Shen B."/>
            <person name="Zhu C."/>
        </authorList>
    </citation>
    <scope>NUCLEOTIDE SEQUENCE [LARGE SCALE GENOMIC DNA]</scope>
</reference>
<reference evidence="2" key="2">
    <citation type="submission" date="2020-05" db="UniProtKB">
        <authorList>
            <consortium name="EnsemblMetazoa"/>
        </authorList>
    </citation>
    <scope>IDENTIFICATION</scope>
</reference>
<keyword evidence="1" id="KW-0489">Methyltransferase</keyword>
<sequence>MPGFDDSFLYDCAVFEQTNRRNQRQIRAVDAASYDGVILKSANSIDPDPFLADEGARCDERTKKQQERRGSEVAEEHERKRKTLAANVLEFLGSPRFTRRRSGSGVPPRSKLFGGTNCTYNVAFTQQRQGSPQVQRKARNRFSLAGGERFQYKRNSDSFEDRSVDDGDVGDDAATLFKQTSKWTDSRVVLRLYQFSLPSGHGSTSSVRYHVVVHICNPYRTI</sequence>
<evidence type="ECO:0000313" key="1">
    <source>
        <dbReference type="EMBL" id="KFB37194.1"/>
    </source>
</evidence>
<dbReference type="EMBL" id="ATLV01013095">
    <property type="status" value="NOT_ANNOTATED_CDS"/>
    <property type="molecule type" value="Genomic_DNA"/>
</dbReference>
<dbReference type="VEuPathDB" id="VectorBase:ASIC004412"/>
<gene>
    <name evidence="1" type="ORF">ZHAS_00004412</name>
</gene>
<dbReference type="EnsemblMetazoa" id="ASIC004412-RA">
    <property type="protein sequence ID" value="ASIC004412-PA"/>
    <property type="gene ID" value="ASIC004412"/>
</dbReference>